<dbReference type="KEGG" id="ncb:C0V82_02230"/>
<dbReference type="InterPro" id="IPR000792">
    <property type="entry name" value="Tscrpt_reg_LuxR_C"/>
</dbReference>
<keyword evidence="1" id="KW-0805">Transcription regulation</keyword>
<keyword evidence="4" id="KW-0597">Phosphoprotein</keyword>
<keyword evidence="3" id="KW-0804">Transcription</keyword>
<keyword evidence="9" id="KW-1185">Reference proteome</keyword>
<evidence type="ECO:0000313" key="8">
    <source>
        <dbReference type="EMBL" id="AUN29195.1"/>
    </source>
</evidence>
<feature type="domain" description="HTH luxR-type" evidence="6">
    <location>
        <begin position="230"/>
        <end position="295"/>
    </location>
</feature>
<protein>
    <submittedName>
        <fullName evidence="8">DNA-binding response regulator</fullName>
    </submittedName>
</protein>
<accession>A0A2K9NAK3</accession>
<dbReference type="InterPro" id="IPR011006">
    <property type="entry name" value="CheY-like_superfamily"/>
</dbReference>
<proteinExistence type="predicted"/>
<keyword evidence="2 8" id="KW-0238">DNA-binding</keyword>
<evidence type="ECO:0000259" key="7">
    <source>
        <dbReference type="PROSITE" id="PS50110"/>
    </source>
</evidence>
<evidence type="ECO:0000256" key="3">
    <source>
        <dbReference type="ARBA" id="ARBA00023163"/>
    </source>
</evidence>
<organism evidence="8 9">
    <name type="scientific">Niveispirillum cyanobacteriorum</name>
    <dbReference type="NCBI Taxonomy" id="1612173"/>
    <lineage>
        <taxon>Bacteria</taxon>
        <taxon>Pseudomonadati</taxon>
        <taxon>Pseudomonadota</taxon>
        <taxon>Alphaproteobacteria</taxon>
        <taxon>Rhodospirillales</taxon>
        <taxon>Azospirillaceae</taxon>
        <taxon>Niveispirillum</taxon>
    </lineage>
</organism>
<dbReference type="SUPFAM" id="SSF52172">
    <property type="entry name" value="CheY-like"/>
    <property type="match status" value="1"/>
</dbReference>
<dbReference type="SMART" id="SM00448">
    <property type="entry name" value="REC"/>
    <property type="match status" value="1"/>
</dbReference>
<dbReference type="PANTHER" id="PTHR44688">
    <property type="entry name" value="DNA-BINDING TRANSCRIPTIONAL ACTIVATOR DEVR_DOSR"/>
    <property type="match status" value="1"/>
</dbReference>
<dbReference type="SUPFAM" id="SSF46894">
    <property type="entry name" value="C-terminal effector domain of the bipartite response regulators"/>
    <property type="match status" value="1"/>
</dbReference>
<dbReference type="Gene3D" id="1.10.10.10">
    <property type="entry name" value="Winged helix-like DNA-binding domain superfamily/Winged helix DNA-binding domain"/>
    <property type="match status" value="1"/>
</dbReference>
<dbReference type="InterPro" id="IPR001789">
    <property type="entry name" value="Sig_transdc_resp-reg_receiver"/>
</dbReference>
<dbReference type="Pfam" id="PF00196">
    <property type="entry name" value="GerE"/>
    <property type="match status" value="1"/>
</dbReference>
<dbReference type="PROSITE" id="PS00622">
    <property type="entry name" value="HTH_LUXR_1"/>
    <property type="match status" value="1"/>
</dbReference>
<evidence type="ECO:0000256" key="4">
    <source>
        <dbReference type="PROSITE-ProRule" id="PRU00169"/>
    </source>
</evidence>
<evidence type="ECO:0000256" key="2">
    <source>
        <dbReference type="ARBA" id="ARBA00023125"/>
    </source>
</evidence>
<dbReference type="PROSITE" id="PS50110">
    <property type="entry name" value="RESPONSE_REGULATORY"/>
    <property type="match status" value="1"/>
</dbReference>
<dbReference type="SMART" id="SM00421">
    <property type="entry name" value="HTH_LUXR"/>
    <property type="match status" value="1"/>
</dbReference>
<dbReference type="GO" id="GO:0003677">
    <property type="term" value="F:DNA binding"/>
    <property type="evidence" value="ECO:0007669"/>
    <property type="project" value="UniProtKB-KW"/>
</dbReference>
<dbReference type="Proteomes" id="UP000234752">
    <property type="component" value="Chromosome eg_1"/>
</dbReference>
<dbReference type="GO" id="GO:0006355">
    <property type="term" value="P:regulation of DNA-templated transcription"/>
    <property type="evidence" value="ECO:0007669"/>
    <property type="project" value="InterPro"/>
</dbReference>
<feature type="compositionally biased region" description="Polar residues" evidence="5">
    <location>
        <begin position="212"/>
        <end position="236"/>
    </location>
</feature>
<evidence type="ECO:0000256" key="1">
    <source>
        <dbReference type="ARBA" id="ARBA00023015"/>
    </source>
</evidence>
<reference evidence="8 9" key="1">
    <citation type="submission" date="2017-12" db="EMBL/GenBank/DDBJ databases">
        <title>Genomes of bacteria within cyanobacterial aggregates.</title>
        <authorList>
            <person name="Cai H."/>
        </authorList>
    </citation>
    <scope>NUCLEOTIDE SEQUENCE [LARGE SCALE GENOMIC DNA]</scope>
    <source>
        <strain evidence="8 9">TH16</strain>
    </source>
</reference>
<dbReference type="PRINTS" id="PR00038">
    <property type="entry name" value="HTHLUXR"/>
</dbReference>
<feature type="region of interest" description="Disordered" evidence="5">
    <location>
        <begin position="212"/>
        <end position="237"/>
    </location>
</feature>
<dbReference type="Pfam" id="PF00072">
    <property type="entry name" value="Response_reg"/>
    <property type="match status" value="1"/>
</dbReference>
<name>A0A2K9NAK3_9PROT</name>
<dbReference type="Gene3D" id="3.40.50.2300">
    <property type="match status" value="1"/>
</dbReference>
<evidence type="ECO:0000259" key="6">
    <source>
        <dbReference type="PROSITE" id="PS50043"/>
    </source>
</evidence>
<evidence type="ECO:0000256" key="5">
    <source>
        <dbReference type="SAM" id="MobiDB-lite"/>
    </source>
</evidence>
<dbReference type="PANTHER" id="PTHR44688:SF16">
    <property type="entry name" value="DNA-BINDING TRANSCRIPTIONAL ACTIVATOR DEVR_DOSR"/>
    <property type="match status" value="1"/>
</dbReference>
<dbReference type="InterPro" id="IPR036388">
    <property type="entry name" value="WH-like_DNA-bd_sf"/>
</dbReference>
<dbReference type="GO" id="GO:0000160">
    <property type="term" value="P:phosphorelay signal transduction system"/>
    <property type="evidence" value="ECO:0007669"/>
    <property type="project" value="InterPro"/>
</dbReference>
<gene>
    <name evidence="8" type="ORF">C0V82_02230</name>
</gene>
<feature type="modified residue" description="4-aspartylphosphate" evidence="4">
    <location>
        <position position="134"/>
    </location>
</feature>
<sequence>MRICLYYSQEPSCYEIRSKFEAFILGSYFASRSIDCILTKLSATGPKGLESWEKFPSDATCAWFSGDGNWLDHRGYGGMTSGSVMLIDHDQLFSAALAALLEEEGMAVESPLPSLTAAEQVLTNGTKPALIITDPSGLDRNDDGDPLTRLRALAPDTRLLVLSADLAPPALNRSLSAGAHGHVSKGASFNAVLRAVRLILMGQAVYPSTATQGMGQAQTSTAPQTETAGDTASSADLSPRETQILACVISGHSNKAIARRLSITESTVKMHFKNAMRKINAGNRTQAAIWAMEHGIAPMA</sequence>
<dbReference type="InterPro" id="IPR016032">
    <property type="entry name" value="Sig_transdc_resp-reg_C-effctor"/>
</dbReference>
<dbReference type="EMBL" id="CP025611">
    <property type="protein sequence ID" value="AUN29195.1"/>
    <property type="molecule type" value="Genomic_DNA"/>
</dbReference>
<dbReference type="AlphaFoldDB" id="A0A2K9NAK3"/>
<dbReference type="CDD" id="cd06170">
    <property type="entry name" value="LuxR_C_like"/>
    <property type="match status" value="1"/>
</dbReference>
<feature type="domain" description="Response regulatory" evidence="7">
    <location>
        <begin position="83"/>
        <end position="200"/>
    </location>
</feature>
<dbReference type="PROSITE" id="PS50043">
    <property type="entry name" value="HTH_LUXR_2"/>
    <property type="match status" value="1"/>
</dbReference>
<evidence type="ECO:0000313" key="9">
    <source>
        <dbReference type="Proteomes" id="UP000234752"/>
    </source>
</evidence>